<accession>A0A4Q9N5P0</accession>
<reference evidence="1" key="1">
    <citation type="submission" date="2019-01" db="EMBL/GenBank/DDBJ databases">
        <title>Draft genome sequences of three monokaryotic isolates of the white-rot basidiomycete fungus Dichomitus squalens.</title>
        <authorList>
            <consortium name="DOE Joint Genome Institute"/>
            <person name="Lopez S.C."/>
            <person name="Andreopoulos B."/>
            <person name="Pangilinan J."/>
            <person name="Lipzen A."/>
            <person name="Riley R."/>
            <person name="Ahrendt S."/>
            <person name="Ng V."/>
            <person name="Barry K."/>
            <person name="Daum C."/>
            <person name="Grigoriev I.V."/>
            <person name="Hilden K.S."/>
            <person name="Makela M.R."/>
            <person name="de Vries R.P."/>
        </authorList>
    </citation>
    <scope>NUCLEOTIDE SEQUENCE [LARGE SCALE GENOMIC DNA]</scope>
    <source>
        <strain evidence="1">OM18370.1</strain>
    </source>
</reference>
<organism evidence="1">
    <name type="scientific">Dichomitus squalens</name>
    <dbReference type="NCBI Taxonomy" id="114155"/>
    <lineage>
        <taxon>Eukaryota</taxon>
        <taxon>Fungi</taxon>
        <taxon>Dikarya</taxon>
        <taxon>Basidiomycota</taxon>
        <taxon>Agaricomycotina</taxon>
        <taxon>Agaricomycetes</taxon>
        <taxon>Polyporales</taxon>
        <taxon>Polyporaceae</taxon>
        <taxon>Dichomitus</taxon>
    </lineage>
</organism>
<dbReference type="AlphaFoldDB" id="A0A4Q9N5P0"/>
<name>A0A4Q9N5P0_9APHY</name>
<sequence>MISISSNFWRTLTRRALPSLAAMTLSIPGNLQADHKLLRHNKYWFDDGSLILRAQNDIYKVHRTLLERHSRTLSTLHPSEELDKGPKSVDGMAVMQVPDELEVRSGDLEVLLEHLYHDVVLDERASFPRLASLLRVSSEQQLDFPSIHALAKSRLEELFPANPEAFLRSEYAEEALALSVKYDIPSIRKPLYYTVATHPHERAPQEQDLNSTTTHPGLAPEVTARCDALLESLLEHFTPVLFTVATAGHMACTDVFAEKWMPLVIQPALDDNGLCRPLETLERIIAIDWVAEGLCPECVKEKTEEWRGEQRDVWGKMDKWLN</sequence>
<dbReference type="EMBL" id="ML143386">
    <property type="protein sequence ID" value="TBU35367.1"/>
    <property type="molecule type" value="Genomic_DNA"/>
</dbReference>
<gene>
    <name evidence="1" type="ORF">BD311DRAFT_743862</name>
</gene>
<proteinExistence type="predicted"/>
<dbReference type="OrthoDB" id="3249359at2759"/>
<dbReference type="Proteomes" id="UP000292957">
    <property type="component" value="Unassembled WGS sequence"/>
</dbReference>
<evidence type="ECO:0000313" key="1">
    <source>
        <dbReference type="EMBL" id="TBU35367.1"/>
    </source>
</evidence>
<evidence type="ECO:0008006" key="2">
    <source>
        <dbReference type="Google" id="ProtNLM"/>
    </source>
</evidence>
<protein>
    <recommendedName>
        <fullName evidence="2">BTB domain-containing protein</fullName>
    </recommendedName>
</protein>